<proteinExistence type="inferred from homology"/>
<evidence type="ECO:0000313" key="4">
    <source>
        <dbReference type="EMBL" id="MED6227093.1"/>
    </source>
</evidence>
<keyword evidence="2" id="KW-0560">Oxidoreductase</keyword>
<keyword evidence="3" id="KW-0732">Signal</keyword>
<dbReference type="EMBL" id="JASCZI010277877">
    <property type="protein sequence ID" value="MED6227093.1"/>
    <property type="molecule type" value="Genomic_DNA"/>
</dbReference>
<evidence type="ECO:0000313" key="5">
    <source>
        <dbReference type="Proteomes" id="UP001341840"/>
    </source>
</evidence>
<comment type="similarity">
    <text evidence="1">Belongs to the isocitrate and isopropylmalate dehydrogenases family.</text>
</comment>
<protein>
    <recommendedName>
        <fullName evidence="6">Isopropylmalate dehydrogenase-like domain-containing protein</fullName>
    </recommendedName>
</protein>
<evidence type="ECO:0000256" key="2">
    <source>
        <dbReference type="ARBA" id="ARBA00023002"/>
    </source>
</evidence>
<feature type="chain" id="PRO_5045767302" description="Isopropylmalate dehydrogenase-like domain-containing protein" evidence="3">
    <location>
        <begin position="17"/>
        <end position="81"/>
    </location>
</feature>
<organism evidence="4 5">
    <name type="scientific">Stylosanthes scabra</name>
    <dbReference type="NCBI Taxonomy" id="79078"/>
    <lineage>
        <taxon>Eukaryota</taxon>
        <taxon>Viridiplantae</taxon>
        <taxon>Streptophyta</taxon>
        <taxon>Embryophyta</taxon>
        <taxon>Tracheophyta</taxon>
        <taxon>Spermatophyta</taxon>
        <taxon>Magnoliopsida</taxon>
        <taxon>eudicotyledons</taxon>
        <taxon>Gunneridae</taxon>
        <taxon>Pentapetalae</taxon>
        <taxon>rosids</taxon>
        <taxon>fabids</taxon>
        <taxon>Fabales</taxon>
        <taxon>Fabaceae</taxon>
        <taxon>Papilionoideae</taxon>
        <taxon>50 kb inversion clade</taxon>
        <taxon>dalbergioids sensu lato</taxon>
        <taxon>Dalbergieae</taxon>
        <taxon>Pterocarpus clade</taxon>
        <taxon>Stylosanthes</taxon>
    </lineage>
</organism>
<evidence type="ECO:0000256" key="1">
    <source>
        <dbReference type="ARBA" id="ARBA00007769"/>
    </source>
</evidence>
<reference evidence="4 5" key="1">
    <citation type="journal article" date="2023" name="Plants (Basel)">
        <title>Bridging the Gap: Combining Genomics and Transcriptomics Approaches to Understand Stylosanthes scabra, an Orphan Legume from the Brazilian Caatinga.</title>
        <authorList>
            <person name="Ferreira-Neto J.R.C."/>
            <person name="da Silva M.D."/>
            <person name="Binneck E."/>
            <person name="de Melo N.F."/>
            <person name="da Silva R.H."/>
            <person name="de Melo A.L.T.M."/>
            <person name="Pandolfi V."/>
            <person name="Bustamante F.O."/>
            <person name="Brasileiro-Vidal A.C."/>
            <person name="Benko-Iseppon A.M."/>
        </authorList>
    </citation>
    <scope>NUCLEOTIDE SEQUENCE [LARGE SCALE GENOMIC DNA]</scope>
    <source>
        <tissue evidence="4">Leaves</tissue>
    </source>
</reference>
<sequence length="81" mass="9077">GCIFVAYLYFLQTCGCVEFGKSSCFTAEWCFNVLHHLNLHDKVDKIQNCILSTIAEGKYRTADLGGKAKTTEFTNAIIDHL</sequence>
<name>A0ABU6ZYM6_9FABA</name>
<evidence type="ECO:0000256" key="3">
    <source>
        <dbReference type="SAM" id="SignalP"/>
    </source>
</evidence>
<accession>A0ABU6ZYM6</accession>
<evidence type="ECO:0008006" key="6">
    <source>
        <dbReference type="Google" id="ProtNLM"/>
    </source>
</evidence>
<feature type="non-terminal residue" evidence="4">
    <location>
        <position position="1"/>
    </location>
</feature>
<keyword evidence="5" id="KW-1185">Reference proteome</keyword>
<dbReference type="SUPFAM" id="SSF53659">
    <property type="entry name" value="Isocitrate/Isopropylmalate dehydrogenase-like"/>
    <property type="match status" value="1"/>
</dbReference>
<feature type="signal peptide" evidence="3">
    <location>
        <begin position="1"/>
        <end position="16"/>
    </location>
</feature>
<dbReference type="PANTHER" id="PTHR11835:SF34">
    <property type="entry name" value="ISOCITRATE DEHYDROGENASE [NAD] SUBUNIT ALPHA, MITOCHONDRIAL"/>
    <property type="match status" value="1"/>
</dbReference>
<gene>
    <name evidence="4" type="ORF">PIB30_110085</name>
</gene>
<dbReference type="Proteomes" id="UP001341840">
    <property type="component" value="Unassembled WGS sequence"/>
</dbReference>
<comment type="caution">
    <text evidence="4">The sequence shown here is derived from an EMBL/GenBank/DDBJ whole genome shotgun (WGS) entry which is preliminary data.</text>
</comment>
<dbReference type="PANTHER" id="PTHR11835">
    <property type="entry name" value="DECARBOXYLATING DEHYDROGENASES-ISOCITRATE, ISOPROPYLMALATE, TARTRATE"/>
    <property type="match status" value="1"/>
</dbReference>
<dbReference type="Gene3D" id="3.40.718.10">
    <property type="entry name" value="Isopropylmalate Dehydrogenase"/>
    <property type="match status" value="1"/>
</dbReference>